<dbReference type="GO" id="GO:0000309">
    <property type="term" value="F:nicotinamide-nucleotide adenylyltransferase activity"/>
    <property type="evidence" value="ECO:0007669"/>
    <property type="project" value="TreeGrafter"/>
</dbReference>
<dbReference type="GO" id="GO:0016887">
    <property type="term" value="F:ATP hydrolysis activity"/>
    <property type="evidence" value="ECO:0007669"/>
    <property type="project" value="TreeGrafter"/>
</dbReference>
<dbReference type="OrthoDB" id="48166at2759"/>
<evidence type="ECO:0000313" key="4">
    <source>
        <dbReference type="Proteomes" id="UP000693970"/>
    </source>
</evidence>
<feature type="compositionally biased region" description="Basic and acidic residues" evidence="1">
    <location>
        <begin position="545"/>
        <end position="560"/>
    </location>
</feature>
<feature type="region of interest" description="Disordered" evidence="1">
    <location>
        <begin position="110"/>
        <end position="172"/>
    </location>
</feature>
<accession>A0A9K3KYD0</accession>
<feature type="compositionally biased region" description="Low complexity" evidence="1">
    <location>
        <begin position="113"/>
        <end position="137"/>
    </location>
</feature>
<feature type="compositionally biased region" description="Polar residues" evidence="1">
    <location>
        <begin position="12"/>
        <end position="21"/>
    </location>
</feature>
<dbReference type="PANTHER" id="PTHR31285:SF0">
    <property type="entry name" value="NICOTINAMIDE MONONUCLEOTIDE ADENYLYLTRANSFERASE"/>
    <property type="match status" value="1"/>
</dbReference>
<reference evidence="3" key="1">
    <citation type="journal article" date="2021" name="Sci. Rep.">
        <title>Diploid genomic architecture of Nitzschia inconspicua, an elite biomass production diatom.</title>
        <authorList>
            <person name="Oliver A."/>
            <person name="Podell S."/>
            <person name="Pinowska A."/>
            <person name="Traller J.C."/>
            <person name="Smith S.R."/>
            <person name="McClure R."/>
            <person name="Beliaev A."/>
            <person name="Bohutskyi P."/>
            <person name="Hill E.A."/>
            <person name="Rabines A."/>
            <person name="Zheng H."/>
            <person name="Allen L.Z."/>
            <person name="Kuo A."/>
            <person name="Grigoriev I.V."/>
            <person name="Allen A.E."/>
            <person name="Hazlebeck D."/>
            <person name="Allen E.E."/>
        </authorList>
    </citation>
    <scope>NUCLEOTIDE SEQUENCE</scope>
    <source>
        <strain evidence="3">Hildebrandi</strain>
    </source>
</reference>
<feature type="compositionally biased region" description="Low complexity" evidence="1">
    <location>
        <begin position="492"/>
        <end position="503"/>
    </location>
</feature>
<name>A0A9K3KYD0_9STRA</name>
<feature type="region of interest" description="Disordered" evidence="1">
    <location>
        <begin position="590"/>
        <end position="616"/>
    </location>
</feature>
<feature type="region of interest" description="Disordered" evidence="1">
    <location>
        <begin position="719"/>
        <end position="764"/>
    </location>
</feature>
<keyword evidence="3" id="KW-0808">Transferase</keyword>
<sequence>MMTTTTTAARHFTSSTKMRQQQQKMMYHIPYETETGDDPFSLTELQCRIERLLQVNNNEYNNNTNNHKVCLAIAGGGGTALSTLAATSGASQLLLEGTVAYDRSSYQTFVRKNSSSLSSTSSTSSSNDNNSNNNNNNKEQEKEDTMVSTEQQHQQQRQHQPTTRRSRTTNQKFSYASMEAARLASMSALWRGMELQSFLNDKPLMEYGDSGGTRLTRLIGVGAASTLQTDTVGAKSRTGRPSFGNIVATRGDGQQVCMKFTLHHRQNNNNTNNNNTNNSNTNTNNPNNNTVNLRFQQDLMVSHLIVSCLEHFVYKSSTAATAAATTTTKVQPLADLKPSDDIPKDFDGVTVEQWSSNILLEPTLYDDDSTSTTTTEPNNNNSNNNNNNDPVEMAAHRILSGIDQAVLLLPKTPKINNIDDDNNDIVTGGQNSFLQPIVYPVLPQDCLIFPGSFNPPHHGHITLAKAAVDAVQRKRNNANNNNTNDNDHDMMDTSSSMSVSSSDGLPPPPPVVFELSIVNADKPPMDPKEVARRVAMFRDVLWNKQDNHDDNKSDDHDHSKPSSSPLSWGILLTSAPLFANKVDVLRQAAPTNQLSSPSSPSSTILGGRDEITTTQHHHPPRWSFVIGTDTMVRILNPKYYSNDEATMIQSIRNMDVDFVVGGRLDQSKKTTTTTTTTDDGSAEFFVTGESALQDLPPDLKQRFLLLNESDFRVDISSTELRAAQDNPPNNNDDDHDDDHDDDTNPSGGTATSPSKRRGGGDSGKGSFGLGAMGKVVSLIAMLAITTLPTLGLPACDAAIITKQQRPLMMMNTRTHFHDFFRPNDATVSVFKTSSSSAAVSASDDPLMTHRRMKNEVPSKTTVSKEDKDEVCTPVEKCQRCSFTDQQNYDSCKETGRWEKVECSTDTVNGTSSSSSRFVMRSCKYTEADEDFAMVRLQMLCFLVGSIAVMSVRKQKRLSASLFDQRKQHGAVVVGATTNGNTNNKRNDSFVSSHDQDDDEIEFTPMTNQEREKVPLMEINTEDDLEVV</sequence>
<dbReference type="GO" id="GO:0005737">
    <property type="term" value="C:cytoplasm"/>
    <property type="evidence" value="ECO:0007669"/>
    <property type="project" value="TreeGrafter"/>
</dbReference>
<evidence type="ECO:0000256" key="1">
    <source>
        <dbReference type="SAM" id="MobiDB-lite"/>
    </source>
</evidence>
<dbReference type="AlphaFoldDB" id="A0A9K3KYD0"/>
<feature type="region of interest" description="Disordered" evidence="1">
    <location>
        <begin position="476"/>
        <end position="506"/>
    </location>
</feature>
<dbReference type="PANTHER" id="PTHR31285">
    <property type="entry name" value="NICOTINAMIDE MONONUCLEOTIDE ADENYLYLTRANSFERASE"/>
    <property type="match status" value="1"/>
</dbReference>
<evidence type="ECO:0000259" key="2">
    <source>
        <dbReference type="Pfam" id="PF01467"/>
    </source>
</evidence>
<dbReference type="EMBL" id="JAGRRH010000017">
    <property type="protein sequence ID" value="KAG7351727.1"/>
    <property type="molecule type" value="Genomic_DNA"/>
</dbReference>
<feature type="region of interest" description="Disordered" evidence="1">
    <location>
        <begin position="975"/>
        <end position="995"/>
    </location>
</feature>
<evidence type="ECO:0000313" key="3">
    <source>
        <dbReference type="EMBL" id="KAG7351727.1"/>
    </source>
</evidence>
<dbReference type="Pfam" id="PF01467">
    <property type="entry name" value="CTP_transf_like"/>
    <property type="match status" value="1"/>
</dbReference>
<organism evidence="3 4">
    <name type="scientific">Nitzschia inconspicua</name>
    <dbReference type="NCBI Taxonomy" id="303405"/>
    <lineage>
        <taxon>Eukaryota</taxon>
        <taxon>Sar</taxon>
        <taxon>Stramenopiles</taxon>
        <taxon>Ochrophyta</taxon>
        <taxon>Bacillariophyta</taxon>
        <taxon>Bacillariophyceae</taxon>
        <taxon>Bacillariophycidae</taxon>
        <taxon>Bacillariales</taxon>
        <taxon>Bacillariaceae</taxon>
        <taxon>Nitzschia</taxon>
    </lineage>
</organism>
<keyword evidence="3" id="KW-0548">Nucleotidyltransferase</keyword>
<feature type="region of interest" description="Disordered" evidence="1">
    <location>
        <begin position="1"/>
        <end position="21"/>
    </location>
</feature>
<feature type="compositionally biased region" description="Acidic residues" evidence="1">
    <location>
        <begin position="731"/>
        <end position="743"/>
    </location>
</feature>
<keyword evidence="4" id="KW-1185">Reference proteome</keyword>
<feature type="compositionally biased region" description="Low complexity" evidence="1">
    <location>
        <begin position="151"/>
        <end position="161"/>
    </location>
</feature>
<proteinExistence type="predicted"/>
<gene>
    <name evidence="3" type="ORF">IV203_007775</name>
</gene>
<reference evidence="3" key="2">
    <citation type="submission" date="2021-04" db="EMBL/GenBank/DDBJ databases">
        <authorList>
            <person name="Podell S."/>
        </authorList>
    </citation>
    <scope>NUCLEOTIDE SEQUENCE</scope>
    <source>
        <strain evidence="3">Hildebrandi</strain>
    </source>
</reference>
<feature type="region of interest" description="Disordered" evidence="1">
    <location>
        <begin position="545"/>
        <end position="565"/>
    </location>
</feature>
<dbReference type="Proteomes" id="UP000693970">
    <property type="component" value="Unassembled WGS sequence"/>
</dbReference>
<comment type="caution">
    <text evidence="3">The sequence shown here is derived from an EMBL/GenBank/DDBJ whole genome shotgun (WGS) entry which is preliminary data.</text>
</comment>
<feature type="domain" description="Cytidyltransferase-like" evidence="2">
    <location>
        <begin position="448"/>
        <end position="474"/>
    </location>
</feature>
<feature type="region of interest" description="Disordered" evidence="1">
    <location>
        <begin position="362"/>
        <end position="390"/>
    </location>
</feature>
<feature type="compositionally biased region" description="Low complexity" evidence="1">
    <location>
        <begin position="370"/>
        <end position="389"/>
    </location>
</feature>
<feature type="compositionally biased region" description="Low complexity" evidence="1">
    <location>
        <begin position="267"/>
        <end position="287"/>
    </location>
</feature>
<feature type="region of interest" description="Disordered" evidence="1">
    <location>
        <begin position="265"/>
        <end position="287"/>
    </location>
</feature>
<protein>
    <submittedName>
        <fullName evidence="3">Cytidylyltransferase-like protein</fullName>
    </submittedName>
</protein>
<dbReference type="GO" id="GO:0005634">
    <property type="term" value="C:nucleus"/>
    <property type="evidence" value="ECO:0007669"/>
    <property type="project" value="TreeGrafter"/>
</dbReference>
<dbReference type="InterPro" id="IPR004821">
    <property type="entry name" value="Cyt_trans-like"/>
</dbReference>